<dbReference type="NCBIfam" id="NF010141">
    <property type="entry name" value="PRK13616.1"/>
    <property type="match status" value="1"/>
</dbReference>
<sequence>MMPGRRSALQSRSVCGAIALAVLVTVSGCASLPDSSTPQAIGTINRDSPGSSVAAPAPGREPDLLLRDFFKASTDPSDRHLAARQFLTPGVSGRWDDAASATIVDKVDVLPETRSADQATYTIRANKVGQLEPGGLYVAEEGSFETKISLELQGGEWRISELPAGVILDRAQFLNTYQRKSLYFLDPAGTTVVPDPRWVSGAQDQMASQLIGLLIDGPKAALAPAVRNELGDGVSVRGPITKADGRTAQVGVGLGGIRIDFAGVPPMDAQAKQLFAAQVIWTLANAEISGPYVLLADGEPFDERFPNGWTTADVASMNPFATSSATVGLHALREGSMVSVTETGVTPVPGYFGSARNMRSLALSQDGKLVAAVADTGRPAPEPASSLMVGAYEDGAASVLEGGAITRPTWAPDNSAIWAAVNGNTVIRVLREPGTGRTSVVNVDAGAVTALGATITELRLSRDGVRAALIVDGKVYLAIVTQMPGGEYALTNPRAVAIGLGSPALSLDWSTSDTIVVARAASDIPVVQVAVDGSRMDALPSRNLTAPVVAVDASTTTEFVADSRAVFQLNNNDPAGDRYWREVPGLTGVKAIPVLPG</sequence>
<evidence type="ECO:0000256" key="7">
    <source>
        <dbReference type="SAM" id="MobiDB-lite"/>
    </source>
</evidence>
<evidence type="ECO:0000256" key="4">
    <source>
        <dbReference type="ARBA" id="ARBA00023139"/>
    </source>
</evidence>
<dbReference type="SMART" id="SM00909">
    <property type="entry name" value="Germane"/>
    <property type="match status" value="1"/>
</dbReference>
<dbReference type="eggNOG" id="COG5401">
    <property type="taxonomic scope" value="Bacteria"/>
</dbReference>
<dbReference type="Proteomes" id="UP000028488">
    <property type="component" value="Chromosome"/>
</dbReference>
<keyword evidence="5 6" id="KW-0449">Lipoprotein</keyword>
<comment type="subcellular location">
    <subcellularLocation>
        <location evidence="6">Cell membrane</location>
        <topology evidence="6">Lipid-anchor</topology>
    </subcellularLocation>
</comment>
<dbReference type="Pfam" id="PF10646">
    <property type="entry name" value="Germane"/>
    <property type="match status" value="1"/>
</dbReference>
<dbReference type="InterPro" id="IPR023959">
    <property type="entry name" value="LpqB"/>
</dbReference>
<evidence type="ECO:0000256" key="6">
    <source>
        <dbReference type="HAMAP-Rule" id="MF_01373"/>
    </source>
</evidence>
<evidence type="ECO:0000256" key="2">
    <source>
        <dbReference type="ARBA" id="ARBA00022729"/>
    </source>
</evidence>
<dbReference type="RefSeq" id="WP_081792783.1">
    <property type="nucleotide sequence ID" value="NZ_CP008947.1"/>
</dbReference>
<keyword evidence="3 6" id="KW-0472">Membrane</keyword>
<evidence type="ECO:0000259" key="9">
    <source>
        <dbReference type="SMART" id="SM00909"/>
    </source>
</evidence>
<feature type="region of interest" description="Disordered" evidence="7">
    <location>
        <begin position="39"/>
        <end position="58"/>
    </location>
</feature>
<keyword evidence="4 6" id="KW-0564">Palmitate</keyword>
<feature type="compositionally biased region" description="Polar residues" evidence="7">
    <location>
        <begin position="39"/>
        <end position="51"/>
    </location>
</feature>
<evidence type="ECO:0000256" key="1">
    <source>
        <dbReference type="ARBA" id="ARBA00022475"/>
    </source>
</evidence>
<dbReference type="EMBL" id="CP008947">
    <property type="protein sequence ID" value="AII04708.1"/>
    <property type="molecule type" value="Genomic_DNA"/>
</dbReference>
<evidence type="ECO:0000313" key="11">
    <source>
        <dbReference type="Proteomes" id="UP000028488"/>
    </source>
</evidence>
<feature type="signal peptide" evidence="8">
    <location>
        <begin position="1"/>
        <end position="30"/>
    </location>
</feature>
<accession>A0A076EHZ6</accession>
<evidence type="ECO:0000256" key="3">
    <source>
        <dbReference type="ARBA" id="ARBA00023136"/>
    </source>
</evidence>
<dbReference type="InterPro" id="IPR018910">
    <property type="entry name" value="LpqB_C"/>
</dbReference>
<proteinExistence type="inferred from homology"/>
<dbReference type="InterPro" id="IPR019606">
    <property type="entry name" value="GerMN"/>
</dbReference>
<evidence type="ECO:0000256" key="8">
    <source>
        <dbReference type="SAM" id="SignalP"/>
    </source>
</evidence>
<dbReference type="InterPro" id="IPR011044">
    <property type="entry name" value="Quino_amine_DH_bsu"/>
</dbReference>
<evidence type="ECO:0000313" key="10">
    <source>
        <dbReference type="EMBL" id="AII04708.1"/>
    </source>
</evidence>
<name>A0A076EHZ6_RHOOP</name>
<evidence type="ECO:0000256" key="5">
    <source>
        <dbReference type="ARBA" id="ARBA00023288"/>
    </source>
</evidence>
<dbReference type="GO" id="GO:0005886">
    <property type="term" value="C:plasma membrane"/>
    <property type="evidence" value="ECO:0007669"/>
    <property type="project" value="UniProtKB-SubCell"/>
</dbReference>
<reference evidence="10 11" key="1">
    <citation type="submission" date="2014-07" db="EMBL/GenBank/DDBJ databases">
        <title>Genome Sequence of Rhodococcus opacus Strain R7, a Biodegrader of Mono- and Polycyclic Aromatic Hydrocarbons.</title>
        <authorList>
            <person name="Di Gennaro P."/>
            <person name="Zampolli J."/>
            <person name="Presti I."/>
            <person name="Cappelletti M."/>
            <person name="D'Ursi P."/>
            <person name="Orro A."/>
            <person name="Mezzelani A."/>
            <person name="Milanesi L."/>
        </authorList>
    </citation>
    <scope>NUCLEOTIDE SEQUENCE [LARGE SCALE GENOMIC DNA]</scope>
    <source>
        <strain evidence="10 11">R7</strain>
    </source>
</reference>
<dbReference type="HAMAP" id="MF_01373">
    <property type="entry name" value="LpqB_lipoprot"/>
    <property type="match status" value="1"/>
</dbReference>
<protein>
    <recommendedName>
        <fullName evidence="6">Lipoprotein LpqB</fullName>
    </recommendedName>
</protein>
<dbReference type="SUPFAM" id="SSF50969">
    <property type="entry name" value="YVTN repeat-like/Quinoprotein amine dehydrogenase"/>
    <property type="match status" value="1"/>
</dbReference>
<feature type="domain" description="GerMN" evidence="9">
    <location>
        <begin position="207"/>
        <end position="305"/>
    </location>
</feature>
<gene>
    <name evidence="6" type="primary">lpqB</name>
    <name evidence="10" type="ORF">EP51_08885</name>
</gene>
<keyword evidence="2 6" id="KW-0732">Signal</keyword>
<dbReference type="PROSITE" id="PS51257">
    <property type="entry name" value="PROKAR_LIPOPROTEIN"/>
    <property type="match status" value="1"/>
</dbReference>
<dbReference type="Pfam" id="PF10647">
    <property type="entry name" value="Gmad1"/>
    <property type="match status" value="1"/>
</dbReference>
<dbReference type="AlphaFoldDB" id="A0A076EHZ6"/>
<organism evidence="10 11">
    <name type="scientific">Rhodococcus opacus</name>
    <name type="common">Nocardia opaca</name>
    <dbReference type="NCBI Taxonomy" id="37919"/>
    <lineage>
        <taxon>Bacteria</taxon>
        <taxon>Bacillati</taxon>
        <taxon>Actinomycetota</taxon>
        <taxon>Actinomycetes</taxon>
        <taxon>Mycobacteriales</taxon>
        <taxon>Nocardiaceae</taxon>
        <taxon>Rhodococcus</taxon>
    </lineage>
</organism>
<keyword evidence="1 6" id="KW-1003">Cell membrane</keyword>
<dbReference type="InterPro" id="IPR059026">
    <property type="entry name" value="LpqB_N"/>
</dbReference>
<comment type="similarity">
    <text evidence="6">Belongs to the LpqB lipoprotein family.</text>
</comment>
<dbReference type="Pfam" id="PF25976">
    <property type="entry name" value="LpqB_N"/>
    <property type="match status" value="1"/>
</dbReference>
<feature type="chain" id="PRO_5008818946" description="Lipoprotein LpqB" evidence="8">
    <location>
        <begin position="31"/>
        <end position="597"/>
    </location>
</feature>